<organism evidence="1 2">
    <name type="scientific">Trichinella murrelli</name>
    <dbReference type="NCBI Taxonomy" id="144512"/>
    <lineage>
        <taxon>Eukaryota</taxon>
        <taxon>Metazoa</taxon>
        <taxon>Ecdysozoa</taxon>
        <taxon>Nematoda</taxon>
        <taxon>Enoplea</taxon>
        <taxon>Dorylaimia</taxon>
        <taxon>Trichinellida</taxon>
        <taxon>Trichinellidae</taxon>
        <taxon>Trichinella</taxon>
    </lineage>
</organism>
<comment type="caution">
    <text evidence="1">The sequence shown here is derived from an EMBL/GenBank/DDBJ whole genome shotgun (WGS) entry which is preliminary data.</text>
</comment>
<sequence length="74" mass="8511">MEKSESALTPAIDNPSAKIPLSSTTSVVKRDINQSLRSFFGWVVDVWIRFPDLISQLLNDIEERTKYLEETVRK</sequence>
<dbReference type="AlphaFoldDB" id="A0A0V0TCZ4"/>
<gene>
    <name evidence="1" type="ORF">T05_14108</name>
</gene>
<keyword evidence="2" id="KW-1185">Reference proteome</keyword>
<name>A0A0V0TCZ4_9BILA</name>
<reference evidence="1 2" key="1">
    <citation type="submission" date="2015-01" db="EMBL/GenBank/DDBJ databases">
        <title>Evolution of Trichinella species and genotypes.</title>
        <authorList>
            <person name="Korhonen P.K."/>
            <person name="Edoardo P."/>
            <person name="Giuseppe L.R."/>
            <person name="Gasser R.B."/>
        </authorList>
    </citation>
    <scope>NUCLEOTIDE SEQUENCE [LARGE SCALE GENOMIC DNA]</scope>
    <source>
        <strain evidence="1">ISS417</strain>
    </source>
</reference>
<proteinExistence type="predicted"/>
<accession>A0A0V0TCZ4</accession>
<protein>
    <submittedName>
        <fullName evidence="1">Uncharacterized protein</fullName>
    </submittedName>
</protein>
<dbReference type="EMBL" id="JYDJ01000338">
    <property type="protein sequence ID" value="KRX36893.1"/>
    <property type="molecule type" value="Genomic_DNA"/>
</dbReference>
<evidence type="ECO:0000313" key="2">
    <source>
        <dbReference type="Proteomes" id="UP000055048"/>
    </source>
</evidence>
<dbReference type="Proteomes" id="UP000055048">
    <property type="component" value="Unassembled WGS sequence"/>
</dbReference>
<evidence type="ECO:0000313" key="1">
    <source>
        <dbReference type="EMBL" id="KRX36893.1"/>
    </source>
</evidence>